<evidence type="ECO:0000313" key="2">
    <source>
        <dbReference type="EMBL" id="KJV37078.1"/>
    </source>
</evidence>
<gene>
    <name evidence="2" type="ORF">VI08_02595</name>
</gene>
<name>A0A0F3L0U6_9GAMM</name>
<feature type="signal peptide" evidence="1">
    <location>
        <begin position="1"/>
        <end position="23"/>
    </location>
</feature>
<feature type="chain" id="PRO_5002463700" description="Secreted protein" evidence="1">
    <location>
        <begin position="24"/>
        <end position="167"/>
    </location>
</feature>
<proteinExistence type="predicted"/>
<comment type="caution">
    <text evidence="2">The sequence shown here is derived from an EMBL/GenBank/DDBJ whole genome shotgun (WGS) entry which is preliminary data.</text>
</comment>
<keyword evidence="3" id="KW-1185">Reference proteome</keyword>
<dbReference type="EMBL" id="JZRB01000003">
    <property type="protein sequence ID" value="KJV37078.1"/>
    <property type="molecule type" value="Genomic_DNA"/>
</dbReference>
<organism evidence="2 3">
    <name type="scientific">Luteibacter yeojuensis</name>
    <dbReference type="NCBI Taxonomy" id="345309"/>
    <lineage>
        <taxon>Bacteria</taxon>
        <taxon>Pseudomonadati</taxon>
        <taxon>Pseudomonadota</taxon>
        <taxon>Gammaproteobacteria</taxon>
        <taxon>Lysobacterales</taxon>
        <taxon>Rhodanobacteraceae</taxon>
        <taxon>Luteibacter</taxon>
    </lineage>
</organism>
<dbReference type="AlphaFoldDB" id="A0A0F3L0U6"/>
<keyword evidence="1" id="KW-0732">Signal</keyword>
<evidence type="ECO:0000256" key="1">
    <source>
        <dbReference type="SAM" id="SignalP"/>
    </source>
</evidence>
<evidence type="ECO:0008006" key="4">
    <source>
        <dbReference type="Google" id="ProtNLM"/>
    </source>
</evidence>
<protein>
    <recommendedName>
        <fullName evidence="4">Secreted protein</fullName>
    </recommendedName>
</protein>
<evidence type="ECO:0000313" key="3">
    <source>
        <dbReference type="Proteomes" id="UP000033651"/>
    </source>
</evidence>
<sequence length="167" mass="17894">MHRTLLRALPFVLATALAGPALATDVAMGDGAVHFTVPDGWTLIMQSSGDDESQVFQVPGSSNADATLARVSVTMKKANNLIAFQQFSGDMRNRATSLKEYAAGKPKAPTENVYTAKEGTVKLDYYERYFFTNGYAVQLRCVRPTGDAKFAAAFDKGCAAVAASMPN</sequence>
<accession>A0A0F3L0U6</accession>
<dbReference type="Proteomes" id="UP000033651">
    <property type="component" value="Unassembled WGS sequence"/>
</dbReference>
<dbReference type="RefSeq" id="WP_045827951.1">
    <property type="nucleotide sequence ID" value="NZ_JZRB01000003.1"/>
</dbReference>
<reference evidence="2 3" key="1">
    <citation type="submission" date="2015-03" db="EMBL/GenBank/DDBJ databases">
        <title>Draft genome sequence of Luteibacter yeojuensis strain SU11.</title>
        <authorList>
            <person name="Sulaiman J."/>
            <person name="Priya K."/>
            <person name="Chan K.-G."/>
        </authorList>
    </citation>
    <scope>NUCLEOTIDE SEQUENCE [LARGE SCALE GENOMIC DNA]</scope>
    <source>
        <strain evidence="2 3">SU11</strain>
    </source>
</reference>
<dbReference type="PATRIC" id="fig|345309.4.peg.2379"/>
<dbReference type="OrthoDB" id="5958924at2"/>